<dbReference type="AlphaFoldDB" id="A0A8H4AII1"/>
<organism evidence="1 2">
    <name type="scientific">Gigaspora margarita</name>
    <dbReference type="NCBI Taxonomy" id="4874"/>
    <lineage>
        <taxon>Eukaryota</taxon>
        <taxon>Fungi</taxon>
        <taxon>Fungi incertae sedis</taxon>
        <taxon>Mucoromycota</taxon>
        <taxon>Glomeromycotina</taxon>
        <taxon>Glomeromycetes</taxon>
        <taxon>Diversisporales</taxon>
        <taxon>Gigasporaceae</taxon>
        <taxon>Gigaspora</taxon>
    </lineage>
</organism>
<gene>
    <name evidence="1" type="ORF">F8M41_020354</name>
</gene>
<proteinExistence type="predicted"/>
<protein>
    <submittedName>
        <fullName evidence="1">Uncharacterized protein</fullName>
    </submittedName>
</protein>
<evidence type="ECO:0000313" key="2">
    <source>
        <dbReference type="Proteomes" id="UP000439903"/>
    </source>
</evidence>
<sequence>MSEKYKLKNLNKLGDRDDNFKDWKTLYNNILTFFEIPFEPDLQQSNLQFLKSDLVIDLCEIFKTHIGARIIRIFSDVIQLSKDLEGDCIILIVARRVEIKPGFNSQYIGEFLSLHKGEFSNIKIFDTKILQKEPFNKILQFSLQIACALFYDEPEVAQSIFTWIDKITKHSQSKEAKELYHHGLTMLEQYKLLNERKETKDKDPLFRFLIRSNFMSELGCL</sequence>
<dbReference type="EMBL" id="WTPW01000557">
    <property type="protein sequence ID" value="KAF0499974.1"/>
    <property type="molecule type" value="Genomic_DNA"/>
</dbReference>
<reference evidence="1 2" key="1">
    <citation type="journal article" date="2019" name="Environ. Microbiol.">
        <title>At the nexus of three kingdoms: the genome of the mycorrhizal fungus Gigaspora margarita provides insights into plant, endobacterial and fungal interactions.</title>
        <authorList>
            <person name="Venice F."/>
            <person name="Ghignone S."/>
            <person name="Salvioli di Fossalunga A."/>
            <person name="Amselem J."/>
            <person name="Novero M."/>
            <person name="Xianan X."/>
            <person name="Sedzielewska Toro K."/>
            <person name="Morin E."/>
            <person name="Lipzen A."/>
            <person name="Grigoriev I.V."/>
            <person name="Henrissat B."/>
            <person name="Martin F.M."/>
            <person name="Bonfante P."/>
        </authorList>
    </citation>
    <scope>NUCLEOTIDE SEQUENCE [LARGE SCALE GENOMIC DNA]</scope>
    <source>
        <strain evidence="1 2">BEG34</strain>
    </source>
</reference>
<keyword evidence="2" id="KW-1185">Reference proteome</keyword>
<accession>A0A8H4AII1</accession>
<evidence type="ECO:0000313" key="1">
    <source>
        <dbReference type="EMBL" id="KAF0499974.1"/>
    </source>
</evidence>
<dbReference type="Proteomes" id="UP000439903">
    <property type="component" value="Unassembled WGS sequence"/>
</dbReference>
<comment type="caution">
    <text evidence="1">The sequence shown here is derived from an EMBL/GenBank/DDBJ whole genome shotgun (WGS) entry which is preliminary data.</text>
</comment>
<name>A0A8H4AII1_GIGMA</name>
<dbReference type="OrthoDB" id="2381789at2759"/>